<accession>A0A183AB68</accession>
<feature type="transmembrane region" description="Helical" evidence="1">
    <location>
        <begin position="211"/>
        <end position="233"/>
    </location>
</feature>
<keyword evidence="3" id="KW-1185">Reference proteome</keyword>
<gene>
    <name evidence="2" type="ORF">ECPE_LOCUS4202</name>
</gene>
<evidence type="ECO:0000313" key="2">
    <source>
        <dbReference type="EMBL" id="VDP71914.1"/>
    </source>
</evidence>
<keyword evidence="1" id="KW-1133">Transmembrane helix</keyword>
<keyword evidence="1" id="KW-0812">Transmembrane</keyword>
<evidence type="ECO:0000313" key="4">
    <source>
        <dbReference type="WBParaSite" id="ECPE_0000421101-mRNA-1"/>
    </source>
</evidence>
<dbReference type="Proteomes" id="UP000272942">
    <property type="component" value="Unassembled WGS sequence"/>
</dbReference>
<reference evidence="4" key="1">
    <citation type="submission" date="2016-06" db="UniProtKB">
        <authorList>
            <consortium name="WormBaseParasite"/>
        </authorList>
    </citation>
    <scope>IDENTIFICATION</scope>
</reference>
<dbReference type="WBParaSite" id="ECPE_0000421101-mRNA-1">
    <property type="protein sequence ID" value="ECPE_0000421101-mRNA-1"/>
    <property type="gene ID" value="ECPE_0000421101"/>
</dbReference>
<proteinExistence type="predicted"/>
<protein>
    <submittedName>
        <fullName evidence="4">Zinc transporter ZIP11</fullName>
    </submittedName>
</protein>
<sequence length="259" mass="28732">MFFINTEWSSARLSLHAQVVYPLKNVLLFLNLRRIRFTLGISEALQVVDTFATSALTGWVEKCIRYSGPETGPATAPGAILTGGLDQTDAQWTGACEWLESVTDPTESLEQMPTAPNVSSSFSGLNSPSGYVTALSLLRLLPHLRAFFRFSYFLLQLNENEFAQSESSASNPGLRVRKPLDPSSTMINLPISDRKATRKPTSTTSVMTRRLWLLIFAITVHNIPEGFAVGIAFGGVGRFRKYTFTEARYSLRSTFFSDL</sequence>
<name>A0A183AB68_9TREM</name>
<dbReference type="EMBL" id="UZAN01041081">
    <property type="protein sequence ID" value="VDP71914.1"/>
    <property type="molecule type" value="Genomic_DNA"/>
</dbReference>
<reference evidence="2 3" key="2">
    <citation type="submission" date="2018-11" db="EMBL/GenBank/DDBJ databases">
        <authorList>
            <consortium name="Pathogen Informatics"/>
        </authorList>
    </citation>
    <scope>NUCLEOTIDE SEQUENCE [LARGE SCALE GENOMIC DNA]</scope>
    <source>
        <strain evidence="2 3">Egypt</strain>
    </source>
</reference>
<organism evidence="4">
    <name type="scientific">Echinostoma caproni</name>
    <dbReference type="NCBI Taxonomy" id="27848"/>
    <lineage>
        <taxon>Eukaryota</taxon>
        <taxon>Metazoa</taxon>
        <taxon>Spiralia</taxon>
        <taxon>Lophotrochozoa</taxon>
        <taxon>Platyhelminthes</taxon>
        <taxon>Trematoda</taxon>
        <taxon>Digenea</taxon>
        <taxon>Plagiorchiida</taxon>
        <taxon>Echinostomata</taxon>
        <taxon>Echinostomatoidea</taxon>
        <taxon>Echinostomatidae</taxon>
        <taxon>Echinostoma</taxon>
    </lineage>
</organism>
<dbReference type="OrthoDB" id="262547at2759"/>
<keyword evidence="1" id="KW-0472">Membrane</keyword>
<evidence type="ECO:0000313" key="3">
    <source>
        <dbReference type="Proteomes" id="UP000272942"/>
    </source>
</evidence>
<dbReference type="AlphaFoldDB" id="A0A183AB68"/>
<evidence type="ECO:0000256" key="1">
    <source>
        <dbReference type="SAM" id="Phobius"/>
    </source>
</evidence>